<sequence>MSEYEFVDEDGNPIDPSELGDGYEIVDDVEPEQVEAVDYLDEILLDHDADDEVPELGLDGGEQSVTVVADDEPETVEIVEEVDDEPAPAAPSLDKAVEPQEDSPITLNRRAKLMLVGGAAAAVLLVGGGIAFALNGVGNQNTAADVKAGASSKYAQASEKVVSKSSEVRGEAASVAIDTCRVGKLGGGGGLGDAMADGGAEAPKLRLDVISASPLPGSFIAARTNADGKAGTPSLLQLTKSGWAAYTTVPLTKAETKAEVSRPGFHKVDVTVTDDKIAVTSDKVWAGGDTGGAGSCEPGEPGVYAASGKVPADAAGLVDGQASVDAIQGIAGEPDRAVAIMGNSVALVRLVENVDGGGDAASSSSKPSK</sequence>
<keyword evidence="4" id="KW-1185">Reference proteome</keyword>
<keyword evidence="2" id="KW-0812">Transmembrane</keyword>
<reference evidence="3 4" key="1">
    <citation type="submission" date="2020-08" db="EMBL/GenBank/DDBJ databases">
        <title>Sequencing the genomes of 1000 actinobacteria strains.</title>
        <authorList>
            <person name="Klenk H.-P."/>
        </authorList>
    </citation>
    <scope>NUCLEOTIDE SEQUENCE [LARGE SCALE GENOMIC DNA]</scope>
    <source>
        <strain evidence="3 4">DSM 45298</strain>
    </source>
</reference>
<gene>
    <name evidence="3" type="ORF">BKA16_001344</name>
</gene>
<proteinExistence type="predicted"/>
<keyword evidence="2" id="KW-1133">Transmembrane helix</keyword>
<organism evidence="3 4">
    <name type="scientific">Gordonia humi</name>
    <dbReference type="NCBI Taxonomy" id="686429"/>
    <lineage>
        <taxon>Bacteria</taxon>
        <taxon>Bacillati</taxon>
        <taxon>Actinomycetota</taxon>
        <taxon>Actinomycetes</taxon>
        <taxon>Mycobacteriales</taxon>
        <taxon>Gordoniaceae</taxon>
        <taxon>Gordonia</taxon>
    </lineage>
</organism>
<name>A0A840ESX2_9ACTN</name>
<comment type="caution">
    <text evidence="3">The sequence shown here is derived from an EMBL/GenBank/DDBJ whole genome shotgun (WGS) entry which is preliminary data.</text>
</comment>
<evidence type="ECO:0000313" key="4">
    <source>
        <dbReference type="Proteomes" id="UP000551501"/>
    </source>
</evidence>
<evidence type="ECO:0000256" key="2">
    <source>
        <dbReference type="SAM" id="Phobius"/>
    </source>
</evidence>
<protein>
    <submittedName>
        <fullName evidence="3">Uncharacterized protein</fullName>
    </submittedName>
</protein>
<feature type="transmembrane region" description="Helical" evidence="2">
    <location>
        <begin position="113"/>
        <end position="134"/>
    </location>
</feature>
<feature type="region of interest" description="Disordered" evidence="1">
    <location>
        <begin position="1"/>
        <end position="20"/>
    </location>
</feature>
<dbReference type="Proteomes" id="UP000551501">
    <property type="component" value="Unassembled WGS sequence"/>
</dbReference>
<dbReference type="EMBL" id="JACIFP010000001">
    <property type="protein sequence ID" value="MBB4134792.1"/>
    <property type="molecule type" value="Genomic_DNA"/>
</dbReference>
<dbReference type="RefSeq" id="WP_183369910.1">
    <property type="nucleotide sequence ID" value="NZ_BAABHL010000037.1"/>
</dbReference>
<dbReference type="AlphaFoldDB" id="A0A840ESX2"/>
<accession>A0A840ESX2</accession>
<feature type="compositionally biased region" description="Acidic residues" evidence="1">
    <location>
        <begin position="1"/>
        <end position="12"/>
    </location>
</feature>
<evidence type="ECO:0000313" key="3">
    <source>
        <dbReference type="EMBL" id="MBB4134792.1"/>
    </source>
</evidence>
<keyword evidence="2" id="KW-0472">Membrane</keyword>
<evidence type="ECO:0000256" key="1">
    <source>
        <dbReference type="SAM" id="MobiDB-lite"/>
    </source>
</evidence>